<evidence type="ECO:0000313" key="2">
    <source>
        <dbReference type="EMBL" id="KIX15709.1"/>
    </source>
</evidence>
<gene>
    <name evidence="2" type="ORF">X474_02540</name>
</gene>
<evidence type="ECO:0000259" key="1">
    <source>
        <dbReference type="Pfam" id="PF08546"/>
    </source>
</evidence>
<proteinExistence type="predicted"/>
<dbReference type="Proteomes" id="UP000032233">
    <property type="component" value="Unassembled WGS sequence"/>
</dbReference>
<comment type="caution">
    <text evidence="2">The sequence shown here is derived from an EMBL/GenBank/DDBJ whole genome shotgun (WGS) entry which is preliminary data.</text>
</comment>
<protein>
    <recommendedName>
        <fullName evidence="1">Ketopantoate reductase C-terminal domain-containing protein</fullName>
    </recommendedName>
</protein>
<feature type="domain" description="Ketopantoate reductase C-terminal" evidence="1">
    <location>
        <begin position="3"/>
        <end position="45"/>
    </location>
</feature>
<accession>A0A0D2JC36</accession>
<sequence length="46" mass="5198">MDLVWTKLVINMGIFPLTALFEVPNGRPLYILRARALIKLAVEEAT</sequence>
<dbReference type="Pfam" id="PF08546">
    <property type="entry name" value="ApbA_C"/>
    <property type="match status" value="1"/>
</dbReference>
<keyword evidence="3" id="KW-1185">Reference proteome</keyword>
<organism evidence="2 3">
    <name type="scientific">Dethiosulfatarculus sandiegensis</name>
    <dbReference type="NCBI Taxonomy" id="1429043"/>
    <lineage>
        <taxon>Bacteria</taxon>
        <taxon>Pseudomonadati</taxon>
        <taxon>Thermodesulfobacteriota</taxon>
        <taxon>Desulfarculia</taxon>
        <taxon>Desulfarculales</taxon>
        <taxon>Desulfarculaceae</taxon>
        <taxon>Dethiosulfatarculus</taxon>
    </lineage>
</organism>
<evidence type="ECO:0000313" key="3">
    <source>
        <dbReference type="Proteomes" id="UP000032233"/>
    </source>
</evidence>
<dbReference type="STRING" id="1429043.X474_02540"/>
<dbReference type="AlphaFoldDB" id="A0A0D2JC36"/>
<dbReference type="InterPro" id="IPR013752">
    <property type="entry name" value="KPA_reductase"/>
</dbReference>
<dbReference type="EMBL" id="AZAC01000002">
    <property type="protein sequence ID" value="KIX15709.1"/>
    <property type="molecule type" value="Genomic_DNA"/>
</dbReference>
<dbReference type="InParanoid" id="A0A0D2JC36"/>
<name>A0A0D2JC36_9BACT</name>
<dbReference type="Gene3D" id="1.10.1040.10">
    <property type="entry name" value="N-(1-d-carboxylethyl)-l-norvaline Dehydrogenase, domain 2"/>
    <property type="match status" value="1"/>
</dbReference>
<dbReference type="InterPro" id="IPR013328">
    <property type="entry name" value="6PGD_dom2"/>
</dbReference>
<reference evidence="2 3" key="1">
    <citation type="submission" date="2013-11" db="EMBL/GenBank/DDBJ databases">
        <title>Metagenomic analysis of a methanogenic consortium involved in long chain n-alkane degradation.</title>
        <authorList>
            <person name="Davidova I.A."/>
            <person name="Callaghan A.V."/>
            <person name="Wawrik B."/>
            <person name="Pruitt S."/>
            <person name="Marks C."/>
            <person name="Duncan K.E."/>
            <person name="Suflita J.M."/>
        </authorList>
    </citation>
    <scope>NUCLEOTIDE SEQUENCE [LARGE SCALE GENOMIC DNA]</scope>
    <source>
        <strain evidence="2 3">SPR</strain>
    </source>
</reference>